<dbReference type="GO" id="GO:0000272">
    <property type="term" value="P:polysaccharide catabolic process"/>
    <property type="evidence" value="ECO:0007669"/>
    <property type="project" value="UniProtKB-KW"/>
</dbReference>
<dbReference type="GO" id="GO:0009986">
    <property type="term" value="C:cell surface"/>
    <property type="evidence" value="ECO:0007669"/>
    <property type="project" value="TreeGrafter"/>
</dbReference>
<keyword evidence="15" id="KW-0732">Signal</keyword>
<evidence type="ECO:0000256" key="8">
    <source>
        <dbReference type="ARBA" id="ARBA00023180"/>
    </source>
</evidence>
<evidence type="ECO:0000256" key="9">
    <source>
        <dbReference type="ARBA" id="ARBA00023277"/>
    </source>
</evidence>
<dbReference type="EMBL" id="ML178834">
    <property type="protein sequence ID" value="TFK99286.1"/>
    <property type="molecule type" value="Genomic_DNA"/>
</dbReference>
<evidence type="ECO:0000256" key="15">
    <source>
        <dbReference type="SAM" id="SignalP"/>
    </source>
</evidence>
<dbReference type="SUPFAM" id="SSF51445">
    <property type="entry name" value="(Trans)glycosidases"/>
    <property type="match status" value="1"/>
</dbReference>
<keyword evidence="17" id="KW-1185">Reference proteome</keyword>
<reference evidence="16 17" key="1">
    <citation type="journal article" date="2019" name="Nat. Ecol. Evol.">
        <title>Megaphylogeny resolves global patterns of mushroom evolution.</title>
        <authorList>
            <person name="Varga T."/>
            <person name="Krizsan K."/>
            <person name="Foldi C."/>
            <person name="Dima B."/>
            <person name="Sanchez-Garcia M."/>
            <person name="Sanchez-Ramirez S."/>
            <person name="Szollosi G.J."/>
            <person name="Szarkandi J.G."/>
            <person name="Papp V."/>
            <person name="Albert L."/>
            <person name="Andreopoulos W."/>
            <person name="Angelini C."/>
            <person name="Antonin V."/>
            <person name="Barry K.W."/>
            <person name="Bougher N.L."/>
            <person name="Buchanan P."/>
            <person name="Buyck B."/>
            <person name="Bense V."/>
            <person name="Catcheside P."/>
            <person name="Chovatia M."/>
            <person name="Cooper J."/>
            <person name="Damon W."/>
            <person name="Desjardin D."/>
            <person name="Finy P."/>
            <person name="Geml J."/>
            <person name="Haridas S."/>
            <person name="Hughes K."/>
            <person name="Justo A."/>
            <person name="Karasinski D."/>
            <person name="Kautmanova I."/>
            <person name="Kiss B."/>
            <person name="Kocsube S."/>
            <person name="Kotiranta H."/>
            <person name="LaButti K.M."/>
            <person name="Lechner B.E."/>
            <person name="Liimatainen K."/>
            <person name="Lipzen A."/>
            <person name="Lukacs Z."/>
            <person name="Mihaltcheva S."/>
            <person name="Morgado L.N."/>
            <person name="Niskanen T."/>
            <person name="Noordeloos M.E."/>
            <person name="Ohm R.A."/>
            <person name="Ortiz-Santana B."/>
            <person name="Ovrebo C."/>
            <person name="Racz N."/>
            <person name="Riley R."/>
            <person name="Savchenko A."/>
            <person name="Shiryaev A."/>
            <person name="Soop K."/>
            <person name="Spirin V."/>
            <person name="Szebenyi C."/>
            <person name="Tomsovsky M."/>
            <person name="Tulloss R.E."/>
            <person name="Uehling J."/>
            <person name="Grigoriev I.V."/>
            <person name="Vagvolgyi C."/>
            <person name="Papp T."/>
            <person name="Martin F.M."/>
            <person name="Miettinen O."/>
            <person name="Hibbett D.S."/>
            <person name="Nagy L.G."/>
        </authorList>
    </citation>
    <scope>NUCLEOTIDE SEQUENCE [LARGE SCALE GENOMIC DNA]</scope>
    <source>
        <strain evidence="16 17">CBS 309.79</strain>
    </source>
</reference>
<organism evidence="16 17">
    <name type="scientific">Pterulicium gracile</name>
    <dbReference type="NCBI Taxonomy" id="1884261"/>
    <lineage>
        <taxon>Eukaryota</taxon>
        <taxon>Fungi</taxon>
        <taxon>Dikarya</taxon>
        <taxon>Basidiomycota</taxon>
        <taxon>Agaricomycotina</taxon>
        <taxon>Agaricomycetes</taxon>
        <taxon>Agaricomycetidae</taxon>
        <taxon>Agaricales</taxon>
        <taxon>Pleurotineae</taxon>
        <taxon>Pterulaceae</taxon>
        <taxon>Pterulicium</taxon>
    </lineage>
</organism>
<evidence type="ECO:0000256" key="7">
    <source>
        <dbReference type="ARBA" id="ARBA00023136"/>
    </source>
</evidence>
<comment type="catalytic activity">
    <reaction evidence="1">
        <text>Hydrolysis of (1-&gt;3)-beta-D-glucosidic linkages in (1-&gt;3)-beta-D-glucans.</text>
        <dbReference type="EC" id="3.2.1.39"/>
    </reaction>
</comment>
<dbReference type="GO" id="GO:0071555">
    <property type="term" value="P:cell wall organization"/>
    <property type="evidence" value="ECO:0007669"/>
    <property type="project" value="UniProtKB-KW"/>
</dbReference>
<evidence type="ECO:0000256" key="4">
    <source>
        <dbReference type="ARBA" id="ARBA00012780"/>
    </source>
</evidence>
<evidence type="ECO:0000256" key="14">
    <source>
        <dbReference type="ARBA" id="ARBA00043078"/>
    </source>
</evidence>
<name>A0A5C3QCN6_9AGAR</name>
<dbReference type="OrthoDB" id="77201at2759"/>
<feature type="signal peptide" evidence="15">
    <location>
        <begin position="1"/>
        <end position="18"/>
    </location>
</feature>
<comment type="similarity">
    <text evidence="3">Belongs to the glycosyl hydrolase 17 family.</text>
</comment>
<evidence type="ECO:0000256" key="1">
    <source>
        <dbReference type="ARBA" id="ARBA00000382"/>
    </source>
</evidence>
<dbReference type="PANTHER" id="PTHR16631">
    <property type="entry name" value="GLUCAN 1,3-BETA-GLUCOSIDASE"/>
    <property type="match status" value="1"/>
</dbReference>
<dbReference type="GO" id="GO:0009277">
    <property type="term" value="C:fungal-type cell wall"/>
    <property type="evidence" value="ECO:0007669"/>
    <property type="project" value="TreeGrafter"/>
</dbReference>
<evidence type="ECO:0000256" key="12">
    <source>
        <dbReference type="ARBA" id="ARBA00037649"/>
    </source>
</evidence>
<keyword evidence="7" id="KW-0472">Membrane</keyword>
<dbReference type="AlphaFoldDB" id="A0A5C3QCN6"/>
<evidence type="ECO:0000313" key="16">
    <source>
        <dbReference type="EMBL" id="TFK99286.1"/>
    </source>
</evidence>
<dbReference type="GO" id="GO:0042973">
    <property type="term" value="F:glucan endo-1,3-beta-D-glucosidase activity"/>
    <property type="evidence" value="ECO:0007669"/>
    <property type="project" value="UniProtKB-EC"/>
</dbReference>
<evidence type="ECO:0000256" key="10">
    <source>
        <dbReference type="ARBA" id="ARBA00023316"/>
    </source>
</evidence>
<feature type="chain" id="PRO_5023056628" description="glucan endo-1,3-beta-D-glucosidase" evidence="15">
    <location>
        <begin position="19"/>
        <end position="347"/>
    </location>
</feature>
<evidence type="ECO:0000256" key="3">
    <source>
        <dbReference type="ARBA" id="ARBA00008773"/>
    </source>
</evidence>
<gene>
    <name evidence="16" type="ORF">BDV98DRAFT_510732</name>
</gene>
<evidence type="ECO:0000256" key="11">
    <source>
        <dbReference type="ARBA" id="ARBA00023326"/>
    </source>
</evidence>
<keyword evidence="5" id="KW-1003">Cell membrane</keyword>
<evidence type="ECO:0000313" key="17">
    <source>
        <dbReference type="Proteomes" id="UP000305067"/>
    </source>
</evidence>
<accession>A0A5C3QCN6</accession>
<dbReference type="GO" id="GO:0005886">
    <property type="term" value="C:plasma membrane"/>
    <property type="evidence" value="ECO:0007669"/>
    <property type="project" value="UniProtKB-SubCell"/>
</dbReference>
<evidence type="ECO:0000256" key="5">
    <source>
        <dbReference type="ARBA" id="ARBA00022475"/>
    </source>
</evidence>
<dbReference type="InterPro" id="IPR017853">
    <property type="entry name" value="GH"/>
</dbReference>
<dbReference type="InterPro" id="IPR050732">
    <property type="entry name" value="Beta-glucan_modifiers"/>
</dbReference>
<comment type="function">
    <text evidence="12">Glucanases play a role in cell expansion during growth, in cell-cell fusion during mating, and in spore release during sporulation. This enzyme may be involved in beta-glucan degradation. Active on laminarin and lichenan.</text>
</comment>
<comment type="subcellular location">
    <subcellularLocation>
        <location evidence="2">Cell membrane</location>
        <topology evidence="2">Single-pass type II membrane protein</topology>
    </subcellularLocation>
</comment>
<keyword evidence="10" id="KW-0961">Cell wall biogenesis/degradation</keyword>
<proteinExistence type="inferred from homology"/>
<keyword evidence="6 16" id="KW-0378">Hydrolase</keyword>
<keyword evidence="9" id="KW-0119">Carbohydrate metabolism</keyword>
<dbReference type="EC" id="3.2.1.39" evidence="4"/>
<dbReference type="GO" id="GO:0005576">
    <property type="term" value="C:extracellular region"/>
    <property type="evidence" value="ECO:0007669"/>
    <property type="project" value="TreeGrafter"/>
</dbReference>
<evidence type="ECO:0000256" key="6">
    <source>
        <dbReference type="ARBA" id="ARBA00022801"/>
    </source>
</evidence>
<keyword evidence="11" id="KW-0624">Polysaccharide degradation</keyword>
<dbReference type="Proteomes" id="UP000305067">
    <property type="component" value="Unassembled WGS sequence"/>
</dbReference>
<keyword evidence="8" id="KW-0325">Glycoprotein</keyword>
<dbReference type="PANTHER" id="PTHR16631:SF17">
    <property type="entry name" value="GLUCAN ENDO-1,3-BETA-GLUCOSIDASE BTGC"/>
    <property type="match status" value="1"/>
</dbReference>
<evidence type="ECO:0000256" key="13">
    <source>
        <dbReference type="ARBA" id="ARBA00042373"/>
    </source>
</evidence>
<sequence length="347" mass="38980">MNLVQVLSLAGSLAVVASSSLPSNTSVVDTHLLARKSSCFPAVGFRTPSYVPDSTQGWWCDPYTEYAFMGFSYAVDACQSLPQLRREFKDIRETYNGRYVRIYSVCDKKGFYDNVITAAWENSLGIHALIWFGFDGDYKWKSRKDSLFNTLYSNPKAKFVIRAVQFGSEPLFDWVLSPSELTSQVKAAKSKLASLGIKVTVSEMAYGFQARGGAQSVLDAVDFLDIHMLPFFSHQASTAQNSWPILKKDQDWLTARMGGKKMYWSQNGWPSTSYPGVEPNSPAAIADVANEKAYYQLLESRCTDFKYLGKGGVGWFWHIYSDEQAPGYGLYGWDGKTKFKFQPRTSC</sequence>
<protein>
    <recommendedName>
        <fullName evidence="4">glucan endo-1,3-beta-D-glucosidase</fullName>
        <ecNumber evidence="4">3.2.1.39</ecNumber>
    </recommendedName>
    <alternativeName>
        <fullName evidence="14">Endo-1,3-beta-glucanase btgC</fullName>
    </alternativeName>
    <alternativeName>
        <fullName evidence="13">Laminarinase btgC</fullName>
    </alternativeName>
</protein>
<evidence type="ECO:0000256" key="2">
    <source>
        <dbReference type="ARBA" id="ARBA00004401"/>
    </source>
</evidence>